<feature type="compositionally biased region" description="Low complexity" evidence="1">
    <location>
        <begin position="1"/>
        <end position="12"/>
    </location>
</feature>
<reference evidence="2 3" key="1">
    <citation type="journal article" date="2016" name="Front. Microbiol.">
        <title>Genome and transcriptome sequences reveal the specific parasitism of the nematophagous Purpureocillium lilacinum 36-1.</title>
        <authorList>
            <person name="Xie J."/>
            <person name="Li S."/>
            <person name="Mo C."/>
            <person name="Xiao X."/>
            <person name="Peng D."/>
            <person name="Wang G."/>
            <person name="Xiao Y."/>
        </authorList>
    </citation>
    <scope>NUCLEOTIDE SEQUENCE [LARGE SCALE GENOMIC DNA]</scope>
    <source>
        <strain evidence="2 3">36-1</strain>
    </source>
</reference>
<name>A0A2U3EGW1_PURLI</name>
<proteinExistence type="predicted"/>
<evidence type="ECO:0000313" key="2">
    <source>
        <dbReference type="EMBL" id="PWI73723.1"/>
    </source>
</evidence>
<comment type="caution">
    <text evidence="2">The sequence shown here is derived from an EMBL/GenBank/DDBJ whole genome shotgun (WGS) entry which is preliminary data.</text>
</comment>
<protein>
    <submittedName>
        <fullName evidence="2">Uncharacterized protein</fullName>
    </submittedName>
</protein>
<evidence type="ECO:0000313" key="3">
    <source>
        <dbReference type="Proteomes" id="UP000245956"/>
    </source>
</evidence>
<dbReference type="Proteomes" id="UP000245956">
    <property type="component" value="Unassembled WGS sequence"/>
</dbReference>
<sequence length="201" mass="21798">MRVCIGAAPPGSRRGRAGGWLRRPGGGEGVKVRSRSIWMDAAVVTEQDETCLLRGLQLWTASLGNDSRSGAVFFLRRTGCPANGRHSVRQRPHVKQRLTRRIAFHRIASSGDDAFRDSLRLAWLERVAHVTTCTAPAPAIATIANGITTTTYFIVTISPHPRHHHSVRLCNGGDEDEGGHTTGASHYIRAHARTHAGTATA</sequence>
<feature type="region of interest" description="Disordered" evidence="1">
    <location>
        <begin position="1"/>
        <end position="22"/>
    </location>
</feature>
<accession>A0A2U3EGW1</accession>
<evidence type="ECO:0000256" key="1">
    <source>
        <dbReference type="SAM" id="MobiDB-lite"/>
    </source>
</evidence>
<dbReference type="AlphaFoldDB" id="A0A2U3EGW1"/>
<organism evidence="2 3">
    <name type="scientific">Purpureocillium lilacinum</name>
    <name type="common">Paecilomyces lilacinus</name>
    <dbReference type="NCBI Taxonomy" id="33203"/>
    <lineage>
        <taxon>Eukaryota</taxon>
        <taxon>Fungi</taxon>
        <taxon>Dikarya</taxon>
        <taxon>Ascomycota</taxon>
        <taxon>Pezizomycotina</taxon>
        <taxon>Sordariomycetes</taxon>
        <taxon>Hypocreomycetidae</taxon>
        <taxon>Hypocreales</taxon>
        <taxon>Ophiocordycipitaceae</taxon>
        <taxon>Purpureocillium</taxon>
    </lineage>
</organism>
<gene>
    <name evidence="2" type="ORF">PCL_08999</name>
</gene>
<dbReference type="EMBL" id="LCWV01000004">
    <property type="protein sequence ID" value="PWI73723.1"/>
    <property type="molecule type" value="Genomic_DNA"/>
</dbReference>